<feature type="binding site" evidence="9">
    <location>
        <begin position="96"/>
        <end position="99"/>
    </location>
    <ligand>
        <name>ATP</name>
        <dbReference type="ChEBI" id="CHEBI:30616"/>
    </ligand>
</feature>
<dbReference type="eggNOG" id="COG0132">
    <property type="taxonomic scope" value="Bacteria"/>
</dbReference>
<keyword evidence="7 9" id="KW-0460">Magnesium</keyword>
<feature type="binding site" evidence="9">
    <location>
        <position position="43"/>
    </location>
    <ligand>
        <name>ATP</name>
        <dbReference type="ChEBI" id="CHEBI:30616"/>
    </ligand>
</feature>
<evidence type="ECO:0000256" key="8">
    <source>
        <dbReference type="ARBA" id="ARBA00047386"/>
    </source>
</evidence>
<dbReference type="GO" id="GO:0009102">
    <property type="term" value="P:biotin biosynthetic process"/>
    <property type="evidence" value="ECO:0007669"/>
    <property type="project" value="UniProtKB-UniRule"/>
</dbReference>
<evidence type="ECO:0000313" key="10">
    <source>
        <dbReference type="EMBL" id="KCV82339.1"/>
    </source>
</evidence>
<accession>A0A058ZL48</accession>
<feature type="active site" evidence="9">
    <location>
        <position position="32"/>
    </location>
</feature>
<keyword evidence="11" id="KW-1185">Reference proteome</keyword>
<dbReference type="PIRSF" id="PIRSF006755">
    <property type="entry name" value="DTB_synth"/>
    <property type="match status" value="1"/>
</dbReference>
<dbReference type="CDD" id="cd03109">
    <property type="entry name" value="DTBS"/>
    <property type="match status" value="1"/>
</dbReference>
<keyword evidence="3 9" id="KW-0479">Metal-binding</keyword>
<dbReference type="UniPathway" id="UPA00078">
    <property type="reaction ID" value="UER00161"/>
</dbReference>
<dbReference type="EC" id="6.3.3.3" evidence="9"/>
<proteinExistence type="inferred from homology"/>
<dbReference type="GO" id="GO:0005524">
    <property type="term" value="F:ATP binding"/>
    <property type="evidence" value="ECO:0007669"/>
    <property type="project" value="UniProtKB-UniRule"/>
</dbReference>
<keyword evidence="5 9" id="KW-0093">Biotin biosynthesis</keyword>
<keyword evidence="2 9" id="KW-0436">Ligase</keyword>
<keyword evidence="4 9" id="KW-0547">Nucleotide-binding</keyword>
<evidence type="ECO:0000256" key="1">
    <source>
        <dbReference type="ARBA" id="ARBA00022490"/>
    </source>
</evidence>
<dbReference type="STRING" id="1461693.ATO10_08112"/>
<feature type="binding site" evidence="9">
    <location>
        <position position="96"/>
    </location>
    <ligand>
        <name>Mg(2+)</name>
        <dbReference type="ChEBI" id="CHEBI:18420"/>
    </ligand>
</feature>
<dbReference type="InterPro" id="IPR004472">
    <property type="entry name" value="DTB_synth_BioD"/>
</dbReference>
<dbReference type="PATRIC" id="fig|1461693.3.peg.1650"/>
<feature type="binding site" evidence="9">
    <location>
        <position position="43"/>
    </location>
    <ligand>
        <name>Mg(2+)</name>
        <dbReference type="ChEBI" id="CHEBI:18420"/>
    </ligand>
</feature>
<feature type="binding site" evidence="9">
    <location>
        <begin position="12"/>
        <end position="17"/>
    </location>
    <ligand>
        <name>ATP</name>
        <dbReference type="ChEBI" id="CHEBI:30616"/>
    </ligand>
</feature>
<evidence type="ECO:0000256" key="6">
    <source>
        <dbReference type="ARBA" id="ARBA00022840"/>
    </source>
</evidence>
<comment type="catalytic activity">
    <reaction evidence="8">
        <text>(7R,8S)-8-amino-7-(carboxyamino)nonanoate + ATP = (4R,5S)-dethiobiotin + ADP + phosphate + H(+)</text>
        <dbReference type="Rhea" id="RHEA:63684"/>
        <dbReference type="ChEBI" id="CHEBI:15378"/>
        <dbReference type="ChEBI" id="CHEBI:30616"/>
        <dbReference type="ChEBI" id="CHEBI:43474"/>
        <dbReference type="ChEBI" id="CHEBI:149470"/>
        <dbReference type="ChEBI" id="CHEBI:149473"/>
        <dbReference type="ChEBI" id="CHEBI:456216"/>
    </reaction>
</comment>
<dbReference type="OrthoDB" id="9802097at2"/>
<comment type="subunit">
    <text evidence="9">Homodimer.</text>
</comment>
<dbReference type="EMBL" id="AQQY01000004">
    <property type="protein sequence ID" value="KCV82339.1"/>
    <property type="molecule type" value="Genomic_DNA"/>
</dbReference>
<comment type="catalytic activity">
    <reaction evidence="9">
        <text>(7R,8S)-7,8-diammoniononanoate + CO2 + ATP = (4R,5S)-dethiobiotin + ADP + phosphate + 3 H(+)</text>
        <dbReference type="Rhea" id="RHEA:15805"/>
        <dbReference type="ChEBI" id="CHEBI:15378"/>
        <dbReference type="ChEBI" id="CHEBI:16526"/>
        <dbReference type="ChEBI" id="CHEBI:30616"/>
        <dbReference type="ChEBI" id="CHEBI:43474"/>
        <dbReference type="ChEBI" id="CHEBI:149469"/>
        <dbReference type="ChEBI" id="CHEBI:149473"/>
        <dbReference type="ChEBI" id="CHEBI:456216"/>
        <dbReference type="EC" id="6.3.3.3"/>
    </reaction>
</comment>
<evidence type="ECO:0000256" key="3">
    <source>
        <dbReference type="ARBA" id="ARBA00022723"/>
    </source>
</evidence>
<dbReference type="InterPro" id="IPR027417">
    <property type="entry name" value="P-loop_NTPase"/>
</dbReference>
<evidence type="ECO:0000256" key="2">
    <source>
        <dbReference type="ARBA" id="ARBA00022598"/>
    </source>
</evidence>
<comment type="caution">
    <text evidence="10">The sequence shown here is derived from an EMBL/GenBank/DDBJ whole genome shotgun (WGS) entry which is preliminary data.</text>
</comment>
<feature type="binding site" evidence="9">
    <location>
        <position position="16"/>
    </location>
    <ligand>
        <name>Mg(2+)</name>
        <dbReference type="ChEBI" id="CHEBI:18420"/>
    </ligand>
</feature>
<dbReference type="GO" id="GO:0005829">
    <property type="term" value="C:cytosol"/>
    <property type="evidence" value="ECO:0007669"/>
    <property type="project" value="TreeGrafter"/>
</dbReference>
<comment type="function">
    <text evidence="9">Catalyzes a mechanistically unusual reaction, the ATP-dependent insertion of CO2 between the N7 and N8 nitrogen atoms of 7,8-diaminopelargonic acid (DAPA, also called 7,8-diammoniononanoate) to form a ureido ring.</text>
</comment>
<dbReference type="Pfam" id="PF13500">
    <property type="entry name" value="AAA_26"/>
    <property type="match status" value="1"/>
</dbReference>
<dbReference type="HAMAP" id="MF_00336">
    <property type="entry name" value="BioD"/>
    <property type="match status" value="1"/>
</dbReference>
<dbReference type="PANTHER" id="PTHR43210:SF2">
    <property type="entry name" value="ATP-DEPENDENT DETHIOBIOTIN SYNTHETASE BIOD 2"/>
    <property type="match status" value="1"/>
</dbReference>
<organism evidence="10 11">
    <name type="scientific">Actibacterium atlanticum</name>
    <dbReference type="NCBI Taxonomy" id="1461693"/>
    <lineage>
        <taxon>Bacteria</taxon>
        <taxon>Pseudomonadati</taxon>
        <taxon>Pseudomonadota</taxon>
        <taxon>Alphaproteobacteria</taxon>
        <taxon>Rhodobacterales</taxon>
        <taxon>Roseobacteraceae</taxon>
        <taxon>Actibacterium</taxon>
    </lineage>
</organism>
<keyword evidence="1 9" id="KW-0963">Cytoplasm</keyword>
<evidence type="ECO:0000313" key="11">
    <source>
        <dbReference type="Proteomes" id="UP000024836"/>
    </source>
</evidence>
<reference evidence="10 11" key="1">
    <citation type="submission" date="2013-04" db="EMBL/GenBank/DDBJ databases">
        <title>Shimia sp. 22II-S11-Z10 Genome Sequencing.</title>
        <authorList>
            <person name="Lai Q."/>
            <person name="Li G."/>
            <person name="Shao Z."/>
        </authorList>
    </citation>
    <scope>NUCLEOTIDE SEQUENCE [LARGE SCALE GENOMIC DNA]</scope>
    <source>
        <strain evidence="11">22II-S11-Z10</strain>
    </source>
</reference>
<dbReference type="NCBIfam" id="TIGR00347">
    <property type="entry name" value="bioD"/>
    <property type="match status" value="1"/>
</dbReference>
<evidence type="ECO:0000256" key="4">
    <source>
        <dbReference type="ARBA" id="ARBA00022741"/>
    </source>
</evidence>
<dbReference type="SUPFAM" id="SSF52540">
    <property type="entry name" value="P-loop containing nucleoside triphosphate hydrolases"/>
    <property type="match status" value="1"/>
</dbReference>
<evidence type="ECO:0000256" key="7">
    <source>
        <dbReference type="ARBA" id="ARBA00022842"/>
    </source>
</evidence>
<comment type="similarity">
    <text evidence="9">Belongs to the dethiobiotin synthetase family.</text>
</comment>
<sequence length="208" mass="21989">MTKVIVTGTDTGIGKTVFSAGLVQALGATYWKPVQAGLEDETDSEFVARLSGRPTLAERYRLTIPASPHLAAEADEVAIELGELSLPQVDGALVVEGAGGVMVPVNREHLMLDLFAQWNAPVILCARTELGTINHSLLSLQALRTAGCRVLGVTFIGDAEPLVEDTIAQMGDVPYLGRLPMIDPLTPDTLAQAFAAIDLDAIQRGMAA</sequence>
<evidence type="ECO:0000256" key="5">
    <source>
        <dbReference type="ARBA" id="ARBA00022756"/>
    </source>
</evidence>
<comment type="cofactor">
    <cofactor evidence="9">
        <name>Mg(2+)</name>
        <dbReference type="ChEBI" id="CHEBI:18420"/>
    </cofactor>
</comment>
<keyword evidence="6 9" id="KW-0067">ATP-binding</keyword>
<dbReference type="Gene3D" id="3.40.50.300">
    <property type="entry name" value="P-loop containing nucleotide triphosphate hydrolases"/>
    <property type="match status" value="1"/>
</dbReference>
<dbReference type="AlphaFoldDB" id="A0A058ZL48"/>
<dbReference type="PANTHER" id="PTHR43210">
    <property type="entry name" value="DETHIOBIOTIN SYNTHETASE"/>
    <property type="match status" value="1"/>
</dbReference>
<feature type="binding site" evidence="9">
    <location>
        <begin position="180"/>
        <end position="182"/>
    </location>
    <ligand>
        <name>ATP</name>
        <dbReference type="ChEBI" id="CHEBI:30616"/>
    </ligand>
</feature>
<comment type="pathway">
    <text evidence="9">Cofactor biosynthesis; biotin biosynthesis; biotin from 7,8-diaminononanoate: step 1/2.</text>
</comment>
<protein>
    <recommendedName>
        <fullName evidence="9">ATP-dependent dethiobiotin synthetase BioD</fullName>
        <ecNumber evidence="9">6.3.3.3</ecNumber>
    </recommendedName>
    <alternativeName>
        <fullName evidence="9">DTB synthetase</fullName>
        <shortName evidence="9">DTBS</shortName>
    </alternativeName>
    <alternativeName>
        <fullName evidence="9">Dethiobiotin synthase</fullName>
    </alternativeName>
</protein>
<comment type="subcellular location">
    <subcellularLocation>
        <location evidence="9">Cytoplasm</location>
    </subcellularLocation>
</comment>
<dbReference type="RefSeq" id="WP_035250227.1">
    <property type="nucleotide sequence ID" value="NZ_AQQY01000004.1"/>
</dbReference>
<comment type="caution">
    <text evidence="9">Lacks conserved residue(s) required for the propagation of feature annotation.</text>
</comment>
<dbReference type="GO" id="GO:0000287">
    <property type="term" value="F:magnesium ion binding"/>
    <property type="evidence" value="ECO:0007669"/>
    <property type="project" value="UniProtKB-UniRule"/>
</dbReference>
<evidence type="ECO:0000256" key="9">
    <source>
        <dbReference type="HAMAP-Rule" id="MF_00336"/>
    </source>
</evidence>
<gene>
    <name evidence="9 10" type="primary">bioD</name>
    <name evidence="10" type="ORF">ATO10_08112</name>
</gene>
<dbReference type="Proteomes" id="UP000024836">
    <property type="component" value="Unassembled WGS sequence"/>
</dbReference>
<name>A0A058ZL48_9RHOB</name>
<dbReference type="GO" id="GO:0004141">
    <property type="term" value="F:dethiobiotin synthase activity"/>
    <property type="evidence" value="ECO:0007669"/>
    <property type="project" value="UniProtKB-UniRule"/>
</dbReference>